<feature type="transmembrane region" description="Helical" evidence="5">
    <location>
        <begin position="106"/>
        <end position="132"/>
    </location>
</feature>
<evidence type="ECO:0000313" key="8">
    <source>
        <dbReference type="Proteomes" id="UP000225108"/>
    </source>
</evidence>
<dbReference type="GO" id="GO:0016020">
    <property type="term" value="C:membrane"/>
    <property type="evidence" value="ECO:0007669"/>
    <property type="project" value="UniProtKB-SubCell"/>
</dbReference>
<evidence type="ECO:0000313" key="7">
    <source>
        <dbReference type="EMBL" id="PHV67016.1"/>
    </source>
</evidence>
<comment type="caution">
    <text evidence="7">The sequence shown here is derived from an EMBL/GenBank/DDBJ whole genome shotgun (WGS) entry which is preliminary data.</text>
</comment>
<dbReference type="CDD" id="cd03386">
    <property type="entry name" value="PAP2_Aur1_like"/>
    <property type="match status" value="1"/>
</dbReference>
<sequence length="292" mass="32876">MATRDARSTTAPELDSAAIDAYESELRETGFRAAVTRVNRYLARPRWWVEILMLGALYAIYSAIRNSVGDVAAAAYRNADEILRIEDSWNFALERPLNELVHTTTWLANLVALQYATLHFIVTPVVLIWLLFRRKQYYRQVSGVLVLTTGLALIGFYWLPTAPPRLLKGEGFVDVMAQTASWGWWPESGAPGSDAISNQFAAMPSLHCAWATWCGVTLFFLAKWKWLRILGLIYPFTTYFVVMGSGNHYILDVIAGVWLLAVAALIIYAPTLTRWWRNRAARRPESAGVSIG</sequence>
<keyword evidence="4 5" id="KW-0472">Membrane</keyword>
<feature type="transmembrane region" description="Helical" evidence="5">
    <location>
        <begin position="47"/>
        <end position="64"/>
    </location>
</feature>
<comment type="subcellular location">
    <subcellularLocation>
        <location evidence="1">Membrane</location>
        <topology evidence="1">Multi-pass membrane protein</topology>
    </subcellularLocation>
</comment>
<reference evidence="7 8" key="1">
    <citation type="submission" date="2017-10" db="EMBL/GenBank/DDBJ databases">
        <title>The draft genome sequence of Williamsia sp. BULT 1.1 isolated from the semi-arid grassland soils from South Africa.</title>
        <authorList>
            <person name="Kabwe M.H."/>
            <person name="Govender N."/>
            <person name="Mutseka Lunga P."/>
            <person name="Vikram S."/>
            <person name="Makhalanyane T.P."/>
        </authorList>
    </citation>
    <scope>NUCLEOTIDE SEQUENCE [LARGE SCALE GENOMIC DNA]</scope>
    <source>
        <strain evidence="7 8">BULT 1.1</strain>
    </source>
</reference>
<dbReference type="EMBL" id="PEBD01000008">
    <property type="protein sequence ID" value="PHV67016.1"/>
    <property type="molecule type" value="Genomic_DNA"/>
</dbReference>
<evidence type="ECO:0000256" key="2">
    <source>
        <dbReference type="ARBA" id="ARBA00022692"/>
    </source>
</evidence>
<evidence type="ECO:0000256" key="3">
    <source>
        <dbReference type="ARBA" id="ARBA00022989"/>
    </source>
</evidence>
<dbReference type="Proteomes" id="UP000225108">
    <property type="component" value="Unassembled WGS sequence"/>
</dbReference>
<dbReference type="RefSeq" id="WP_030167761.1">
    <property type="nucleotide sequence ID" value="NZ_PEBD01000008.1"/>
</dbReference>
<dbReference type="InterPro" id="IPR052185">
    <property type="entry name" value="IPC_Synthase-Related"/>
</dbReference>
<evidence type="ECO:0000256" key="5">
    <source>
        <dbReference type="SAM" id="Phobius"/>
    </source>
</evidence>
<feature type="domain" description="Inositolphosphotransferase Aur1/Ipt1" evidence="6">
    <location>
        <begin position="81"/>
        <end position="265"/>
    </location>
</feature>
<evidence type="ECO:0000256" key="4">
    <source>
        <dbReference type="ARBA" id="ARBA00023136"/>
    </source>
</evidence>
<dbReference type="Pfam" id="PF14378">
    <property type="entry name" value="PAP2_3"/>
    <property type="match status" value="1"/>
</dbReference>
<organism evidence="7 8">
    <name type="scientific">Williamsia marianensis</name>
    <dbReference type="NCBI Taxonomy" id="85044"/>
    <lineage>
        <taxon>Bacteria</taxon>
        <taxon>Bacillati</taxon>
        <taxon>Actinomycetota</taxon>
        <taxon>Actinomycetes</taxon>
        <taxon>Mycobacteriales</taxon>
        <taxon>Nocardiaceae</taxon>
        <taxon>Williamsia</taxon>
    </lineage>
</organism>
<dbReference type="AlphaFoldDB" id="A0A2G3PMN7"/>
<evidence type="ECO:0000256" key="1">
    <source>
        <dbReference type="ARBA" id="ARBA00004141"/>
    </source>
</evidence>
<feature type="transmembrane region" description="Helical" evidence="5">
    <location>
        <begin position="141"/>
        <end position="159"/>
    </location>
</feature>
<dbReference type="InterPro" id="IPR026841">
    <property type="entry name" value="Aur1/Ipt1"/>
</dbReference>
<keyword evidence="3 5" id="KW-1133">Transmembrane helix</keyword>
<protein>
    <submittedName>
        <fullName evidence="7">Inositol phosphorylceramide synthase</fullName>
    </submittedName>
</protein>
<evidence type="ECO:0000259" key="6">
    <source>
        <dbReference type="Pfam" id="PF14378"/>
    </source>
</evidence>
<gene>
    <name evidence="7" type="ORF">CSW57_12370</name>
</gene>
<keyword evidence="2 5" id="KW-0812">Transmembrane</keyword>
<proteinExistence type="predicted"/>
<dbReference type="PANTHER" id="PTHR31310:SF7">
    <property type="entry name" value="PA-PHOSPHATASE RELATED-FAMILY PROTEIN DDB_G0268928"/>
    <property type="match status" value="1"/>
</dbReference>
<name>A0A2G3PMN7_WILMA</name>
<accession>A0A2G3PMN7</accession>
<feature type="transmembrane region" description="Helical" evidence="5">
    <location>
        <begin position="201"/>
        <end position="222"/>
    </location>
</feature>
<dbReference type="InterPro" id="IPR036938">
    <property type="entry name" value="PAP2/HPO_sf"/>
</dbReference>
<dbReference type="Gene3D" id="1.20.144.10">
    <property type="entry name" value="Phosphatidic acid phosphatase type 2/haloperoxidase"/>
    <property type="match status" value="1"/>
</dbReference>
<feature type="transmembrane region" description="Helical" evidence="5">
    <location>
        <begin position="257"/>
        <end position="276"/>
    </location>
</feature>
<dbReference type="PANTHER" id="PTHR31310">
    <property type="match status" value="1"/>
</dbReference>
<dbReference type="SUPFAM" id="SSF48317">
    <property type="entry name" value="Acid phosphatase/Vanadium-dependent haloperoxidase"/>
    <property type="match status" value="1"/>
</dbReference>
<feature type="transmembrane region" description="Helical" evidence="5">
    <location>
        <begin position="229"/>
        <end position="251"/>
    </location>
</feature>